<dbReference type="InterPro" id="IPR001005">
    <property type="entry name" value="SANT/Myb"/>
</dbReference>
<dbReference type="Gene3D" id="3.30.60.90">
    <property type="match status" value="1"/>
</dbReference>
<dbReference type="CDD" id="cd00167">
    <property type="entry name" value="SANT"/>
    <property type="match status" value="1"/>
</dbReference>
<dbReference type="SMART" id="SM00717">
    <property type="entry name" value="SANT"/>
    <property type="match status" value="1"/>
</dbReference>
<dbReference type="PROSITE" id="PS01357">
    <property type="entry name" value="ZF_ZZ_1"/>
    <property type="match status" value="1"/>
</dbReference>
<dbReference type="SUPFAM" id="SSF46689">
    <property type="entry name" value="Homeodomain-like"/>
    <property type="match status" value="2"/>
</dbReference>
<dbReference type="PROSITE" id="PS50090">
    <property type="entry name" value="MYB_LIKE"/>
    <property type="match status" value="1"/>
</dbReference>
<keyword evidence="9" id="KW-0175">Coiled coil</keyword>
<evidence type="ECO:0000313" key="14">
    <source>
        <dbReference type="EMBL" id="KAK6183297.1"/>
    </source>
</evidence>
<dbReference type="PANTHER" id="PTHR12374">
    <property type="entry name" value="TRANSCRIPTIONAL ADAPTOR 2 ADA2 -RELATED"/>
    <property type="match status" value="1"/>
</dbReference>
<dbReference type="GO" id="GO:0003713">
    <property type="term" value="F:transcription coactivator activity"/>
    <property type="evidence" value="ECO:0007669"/>
    <property type="project" value="InterPro"/>
</dbReference>
<dbReference type="Gene3D" id="1.10.10.10">
    <property type="entry name" value="Winged helix-like DNA-binding domain superfamily/Winged helix DNA-binding domain"/>
    <property type="match status" value="1"/>
</dbReference>
<dbReference type="InterPro" id="IPR055141">
    <property type="entry name" value="TADA2A_B-like_dom"/>
</dbReference>
<dbReference type="InterPro" id="IPR009057">
    <property type="entry name" value="Homeodomain-like_sf"/>
</dbReference>
<evidence type="ECO:0000256" key="6">
    <source>
        <dbReference type="ARBA" id="ARBA00023242"/>
    </source>
</evidence>
<evidence type="ECO:0000256" key="8">
    <source>
        <dbReference type="PROSITE-ProRule" id="PRU00228"/>
    </source>
</evidence>
<evidence type="ECO:0000256" key="9">
    <source>
        <dbReference type="SAM" id="Coils"/>
    </source>
</evidence>
<evidence type="ECO:0000256" key="1">
    <source>
        <dbReference type="ARBA" id="ARBA00022723"/>
    </source>
</evidence>
<dbReference type="InterPro" id="IPR036388">
    <property type="entry name" value="WH-like_DNA-bd_sf"/>
</dbReference>
<evidence type="ECO:0000256" key="2">
    <source>
        <dbReference type="ARBA" id="ARBA00022771"/>
    </source>
</evidence>
<evidence type="ECO:0000259" key="12">
    <source>
        <dbReference type="PROSITE" id="PS50135"/>
    </source>
</evidence>
<dbReference type="Gene3D" id="1.10.10.60">
    <property type="entry name" value="Homeodomain-like"/>
    <property type="match status" value="1"/>
</dbReference>
<dbReference type="GO" id="GO:0008270">
    <property type="term" value="F:zinc ion binding"/>
    <property type="evidence" value="ECO:0007669"/>
    <property type="project" value="UniProtKB-KW"/>
</dbReference>
<dbReference type="InterPro" id="IPR016827">
    <property type="entry name" value="Ada2/TADA2"/>
</dbReference>
<feature type="coiled-coil region" evidence="9">
    <location>
        <begin position="226"/>
        <end position="253"/>
    </location>
</feature>
<dbReference type="GO" id="GO:0003682">
    <property type="term" value="F:chromatin binding"/>
    <property type="evidence" value="ECO:0007669"/>
    <property type="project" value="TreeGrafter"/>
</dbReference>
<comment type="caution">
    <text evidence="14">The sequence shown here is derived from an EMBL/GenBank/DDBJ whole genome shotgun (WGS) entry which is preliminary data.</text>
</comment>
<dbReference type="PROSITE" id="PS51293">
    <property type="entry name" value="SANT"/>
    <property type="match status" value="1"/>
</dbReference>
<dbReference type="Pfam" id="PF00249">
    <property type="entry name" value="Myb_DNA-binding"/>
    <property type="match status" value="1"/>
</dbReference>
<feature type="region of interest" description="Disordered" evidence="10">
    <location>
        <begin position="307"/>
        <end position="330"/>
    </location>
</feature>
<comment type="subcellular location">
    <subcellularLocation>
        <location evidence="7">Nucleus</location>
    </subcellularLocation>
</comment>
<dbReference type="AlphaFoldDB" id="A0AAN8PS19"/>
<dbReference type="EMBL" id="JAZGQO010000007">
    <property type="protein sequence ID" value="KAK6183297.1"/>
    <property type="molecule type" value="Genomic_DNA"/>
</dbReference>
<feature type="domain" description="ZZ-type" evidence="12">
    <location>
        <begin position="1"/>
        <end position="56"/>
    </location>
</feature>
<evidence type="ECO:0000256" key="7">
    <source>
        <dbReference type="PIRNR" id="PIRNR025024"/>
    </source>
</evidence>
<organism evidence="14 15">
    <name type="scientific">Patella caerulea</name>
    <name type="common">Rayed Mediterranean limpet</name>
    <dbReference type="NCBI Taxonomy" id="87958"/>
    <lineage>
        <taxon>Eukaryota</taxon>
        <taxon>Metazoa</taxon>
        <taxon>Spiralia</taxon>
        <taxon>Lophotrochozoa</taxon>
        <taxon>Mollusca</taxon>
        <taxon>Gastropoda</taxon>
        <taxon>Patellogastropoda</taxon>
        <taxon>Patelloidea</taxon>
        <taxon>Patellidae</taxon>
        <taxon>Patella</taxon>
    </lineage>
</organism>
<evidence type="ECO:0000256" key="4">
    <source>
        <dbReference type="ARBA" id="ARBA00023015"/>
    </source>
</evidence>
<keyword evidence="15" id="KW-1185">Reference proteome</keyword>
<keyword evidence="1" id="KW-0479">Metal-binding</keyword>
<sequence length="435" mass="50450">MAKYDCTYCKAENLGYRIECTECPDFNLCLQCFSCGAEIGQHKKEHSYRIVNGNGPAAFDTPRPWSLAEEHMLLDAVEQYGFGNWEGTASHVESRDMQECEDHYVTFYVQGNMGRETFQCDSGNKVIDHTCPDGGPLSPSITTASKPLELSLQEQHDLGYMPFRDDFEIESDNCAEQLVSGWGINYDDDELDIAVKISKVDQYRLRLRERERRKQVARDYGLIVAASSLNDKKNKYKKKMSKDERELQEKMKVFSQFHPIAEHEQMFENFQKEKELKSKIKELNELRKHGITLIDDIEDYEEDKYKREKKKENRAKMGSLTPKRNSTVSKKAEGKLEKLDILIDDEENKDEEVRIETRSTSQPGYDLISDREKKLCISIGMSPANYMTIKTCIIKDYLQRRQGLPVKIRYPNGMDKTHRRKIMSFLTDNGWIGVT</sequence>
<keyword evidence="2 8" id="KW-0863">Zinc-finger</keyword>
<dbReference type="PANTHER" id="PTHR12374:SF63">
    <property type="entry name" value="TRANSCRIPTIONAL ADAPTER 2-BETA"/>
    <property type="match status" value="1"/>
</dbReference>
<dbReference type="GO" id="GO:0005634">
    <property type="term" value="C:nucleus"/>
    <property type="evidence" value="ECO:0007669"/>
    <property type="project" value="UniProtKB-SubCell"/>
</dbReference>
<dbReference type="InterPro" id="IPR043145">
    <property type="entry name" value="Znf_ZZ_sf"/>
</dbReference>
<keyword evidence="6 7" id="KW-0539">Nucleus</keyword>
<evidence type="ECO:0000256" key="10">
    <source>
        <dbReference type="SAM" id="MobiDB-lite"/>
    </source>
</evidence>
<name>A0AAN8PS19_PATCE</name>
<dbReference type="PIRSF" id="PIRSF025024">
    <property type="entry name" value="Transcriptional_adaptor_2"/>
    <property type="match status" value="1"/>
</dbReference>
<dbReference type="Proteomes" id="UP001347796">
    <property type="component" value="Unassembled WGS sequence"/>
</dbReference>
<evidence type="ECO:0000256" key="5">
    <source>
        <dbReference type="ARBA" id="ARBA00023163"/>
    </source>
</evidence>
<accession>A0AAN8PS19</accession>
<dbReference type="PROSITE" id="PS50135">
    <property type="entry name" value="ZF_ZZ_2"/>
    <property type="match status" value="1"/>
</dbReference>
<dbReference type="GO" id="GO:0006357">
    <property type="term" value="P:regulation of transcription by RNA polymerase II"/>
    <property type="evidence" value="ECO:0007669"/>
    <property type="project" value="InterPro"/>
</dbReference>
<evidence type="ECO:0000313" key="15">
    <source>
        <dbReference type="Proteomes" id="UP001347796"/>
    </source>
</evidence>
<dbReference type="InterPro" id="IPR041983">
    <property type="entry name" value="ADA2-like_ZZ"/>
</dbReference>
<evidence type="ECO:0000256" key="3">
    <source>
        <dbReference type="ARBA" id="ARBA00022833"/>
    </source>
</evidence>
<gene>
    <name evidence="14" type="ORF">SNE40_010803</name>
</gene>
<dbReference type="Pfam" id="PF25299">
    <property type="entry name" value="ZZ_ADA2"/>
    <property type="match status" value="1"/>
</dbReference>
<evidence type="ECO:0000259" key="11">
    <source>
        <dbReference type="PROSITE" id="PS50090"/>
    </source>
</evidence>
<dbReference type="SUPFAM" id="SSF57850">
    <property type="entry name" value="RING/U-box"/>
    <property type="match status" value="1"/>
</dbReference>
<feature type="domain" description="Myb-like" evidence="11">
    <location>
        <begin position="64"/>
        <end position="108"/>
    </location>
</feature>
<proteinExistence type="predicted"/>
<dbReference type="Pfam" id="PF22941">
    <property type="entry name" value="TADA2A-like_3rd"/>
    <property type="match status" value="1"/>
</dbReference>
<protein>
    <recommendedName>
        <fullName evidence="7">Transcriptional adapter</fullName>
    </recommendedName>
</protein>
<dbReference type="GO" id="GO:0070461">
    <property type="term" value="C:SAGA-type complex"/>
    <property type="evidence" value="ECO:0007669"/>
    <property type="project" value="TreeGrafter"/>
</dbReference>
<evidence type="ECO:0000259" key="13">
    <source>
        <dbReference type="PROSITE" id="PS51293"/>
    </source>
</evidence>
<dbReference type="CDD" id="cd02335">
    <property type="entry name" value="ZZ_ADA2"/>
    <property type="match status" value="1"/>
</dbReference>
<keyword evidence="4 7" id="KW-0805">Transcription regulation</keyword>
<dbReference type="GO" id="GO:0006338">
    <property type="term" value="P:chromatin remodeling"/>
    <property type="evidence" value="ECO:0007669"/>
    <property type="project" value="TreeGrafter"/>
</dbReference>
<dbReference type="InterPro" id="IPR000433">
    <property type="entry name" value="Znf_ZZ"/>
</dbReference>
<dbReference type="SMART" id="SM00291">
    <property type="entry name" value="ZnF_ZZ"/>
    <property type="match status" value="1"/>
</dbReference>
<feature type="domain" description="SANT" evidence="13">
    <location>
        <begin position="60"/>
        <end position="112"/>
    </location>
</feature>
<reference evidence="14 15" key="1">
    <citation type="submission" date="2024-01" db="EMBL/GenBank/DDBJ databases">
        <title>The genome of the rayed Mediterranean limpet Patella caerulea (Linnaeus, 1758).</title>
        <authorList>
            <person name="Anh-Thu Weber A."/>
            <person name="Halstead-Nussloch G."/>
        </authorList>
    </citation>
    <scope>NUCLEOTIDE SEQUENCE [LARGE SCALE GENOMIC DNA]</scope>
    <source>
        <strain evidence="14">AATW-2023a</strain>
        <tissue evidence="14">Whole specimen</tissue>
    </source>
</reference>
<dbReference type="InterPro" id="IPR017884">
    <property type="entry name" value="SANT_dom"/>
</dbReference>
<keyword evidence="5 7" id="KW-0804">Transcription</keyword>
<keyword evidence="3" id="KW-0862">Zinc</keyword>